<dbReference type="KEGG" id="samy:DB32_001543"/>
<reference evidence="2 3" key="1">
    <citation type="submission" date="2015-03" db="EMBL/GenBank/DDBJ databases">
        <title>Genome assembly of Sandaracinus amylolyticus DSM 53668.</title>
        <authorList>
            <person name="Sharma G."/>
            <person name="Subramanian S."/>
        </authorList>
    </citation>
    <scope>NUCLEOTIDE SEQUENCE [LARGE SCALE GENOMIC DNA]</scope>
    <source>
        <strain evidence="2 3">DSM 53668</strain>
    </source>
</reference>
<name>A0A0F6SE13_9BACT</name>
<keyword evidence="1" id="KW-0812">Transmembrane</keyword>
<feature type="transmembrane region" description="Helical" evidence="1">
    <location>
        <begin position="33"/>
        <end position="52"/>
    </location>
</feature>
<dbReference type="InterPro" id="IPR009872">
    <property type="entry name" value="DUF1427"/>
</dbReference>
<feature type="transmembrane region" description="Helical" evidence="1">
    <location>
        <begin position="7"/>
        <end position="27"/>
    </location>
</feature>
<dbReference type="Pfam" id="PF07235">
    <property type="entry name" value="DUF1427"/>
    <property type="match status" value="1"/>
</dbReference>
<evidence type="ECO:0000313" key="3">
    <source>
        <dbReference type="Proteomes" id="UP000034883"/>
    </source>
</evidence>
<evidence type="ECO:0008006" key="4">
    <source>
        <dbReference type="Google" id="ProtNLM"/>
    </source>
</evidence>
<keyword evidence="3" id="KW-1185">Reference proteome</keyword>
<organism evidence="2 3">
    <name type="scientific">Sandaracinus amylolyticus</name>
    <dbReference type="NCBI Taxonomy" id="927083"/>
    <lineage>
        <taxon>Bacteria</taxon>
        <taxon>Pseudomonadati</taxon>
        <taxon>Myxococcota</taxon>
        <taxon>Polyangia</taxon>
        <taxon>Polyangiales</taxon>
        <taxon>Sandaracinaceae</taxon>
        <taxon>Sandaracinus</taxon>
    </lineage>
</organism>
<evidence type="ECO:0000256" key="1">
    <source>
        <dbReference type="SAM" id="Phobius"/>
    </source>
</evidence>
<sequence>MRREVAVKLYVVSLLAGALVGIVYAVIDVRSPAPPLVALVGLLGMLLGEQVVPVARRMSRGEPITAAWIASECVPRITGAPPSEPEREEHAR</sequence>
<keyword evidence="1" id="KW-1133">Transmembrane helix</keyword>
<dbReference type="EMBL" id="CP011125">
    <property type="protein sequence ID" value="AKF04394.1"/>
    <property type="molecule type" value="Genomic_DNA"/>
</dbReference>
<dbReference type="NCBIfam" id="TIGR03510">
    <property type="entry name" value="XapX"/>
    <property type="match status" value="1"/>
</dbReference>
<proteinExistence type="predicted"/>
<gene>
    <name evidence="2" type="ORF">DB32_001543</name>
</gene>
<dbReference type="Proteomes" id="UP000034883">
    <property type="component" value="Chromosome"/>
</dbReference>
<evidence type="ECO:0000313" key="2">
    <source>
        <dbReference type="EMBL" id="AKF04394.1"/>
    </source>
</evidence>
<dbReference type="InterPro" id="IPR020017">
    <property type="entry name" value="XapX_domain"/>
</dbReference>
<accession>A0A0F6SE13</accession>
<dbReference type="AlphaFoldDB" id="A0A0F6SE13"/>
<protein>
    <recommendedName>
        <fullName evidence="4">XapX domain-containing protein</fullName>
    </recommendedName>
</protein>
<dbReference type="STRING" id="927083.DB32_001543"/>
<keyword evidence="1" id="KW-0472">Membrane</keyword>